<dbReference type="PANTHER" id="PTHR43685:SF2">
    <property type="entry name" value="GLYCOSYLTRANSFERASE 2-LIKE DOMAIN-CONTAINING PROTEIN"/>
    <property type="match status" value="1"/>
</dbReference>
<dbReference type="Pfam" id="PF00535">
    <property type="entry name" value="Glycos_transf_2"/>
    <property type="match status" value="1"/>
</dbReference>
<dbReference type="InterPro" id="IPR050834">
    <property type="entry name" value="Glycosyltransf_2"/>
</dbReference>
<accession>A0ABR6S3Q3</accession>
<dbReference type="NCBIfam" id="NF038302">
    <property type="entry name" value="EPS_HpsE"/>
    <property type="match status" value="1"/>
</dbReference>
<organism evidence="2 3">
    <name type="scientific">Trichormus variabilis N2B</name>
    <dbReference type="NCBI Taxonomy" id="2681315"/>
    <lineage>
        <taxon>Bacteria</taxon>
        <taxon>Bacillati</taxon>
        <taxon>Cyanobacteriota</taxon>
        <taxon>Cyanophyceae</taxon>
        <taxon>Nostocales</taxon>
        <taxon>Nostocaceae</taxon>
        <taxon>Trichormus</taxon>
    </lineage>
</organism>
<protein>
    <submittedName>
        <fullName evidence="2">Glycosyltransferase family 2 protein</fullName>
    </submittedName>
</protein>
<dbReference type="Gene3D" id="3.90.550.10">
    <property type="entry name" value="Spore Coat Polysaccharide Biosynthesis Protein SpsA, Chain A"/>
    <property type="match status" value="1"/>
</dbReference>
<dbReference type="EMBL" id="JACKZP010000007">
    <property type="protein sequence ID" value="MBC1301000.1"/>
    <property type="molecule type" value="Genomic_DNA"/>
</dbReference>
<sequence>MSTLNQIIMVNFSVAICTYNGASRLPLVLNKLKEQINTEHFTWEVIVIDNNSTDNTSQVVLEFQANWPLFCTLKYFFEPKQGLAYARQSAVEKARGEFIGFLDDDNLPTVDWVASAYDFGCKHPQAGAYGGRIQANFENNPPQDFKKLALFLAVIDRGANAYIYERRKGVLPPAAGLVVRREVWLENVPSQLFLVGRVKKSMLASEDLEALVYIQNAGWEIWYNPAMLMYHEIPHWRLEKNYLISLVRGIGLARHHIRMLRLQSWQRPLFFIIYLISDVRRLMIHLWKHKENINDNLVTSCELEFLLSSLVSPFYLLWIHKNKEKSYS</sequence>
<name>A0ABR6S3Q3_ANAVA</name>
<dbReference type="PANTHER" id="PTHR43685">
    <property type="entry name" value="GLYCOSYLTRANSFERASE"/>
    <property type="match status" value="1"/>
</dbReference>
<keyword evidence="3" id="KW-1185">Reference proteome</keyword>
<dbReference type="SUPFAM" id="SSF53448">
    <property type="entry name" value="Nucleotide-diphospho-sugar transferases"/>
    <property type="match status" value="1"/>
</dbReference>
<proteinExistence type="predicted"/>
<reference evidence="2 3" key="1">
    <citation type="submission" date="2019-11" db="EMBL/GenBank/DDBJ databases">
        <title>Comparison of genomes from free-living endosymbiotic cyanobacteria isolated from Azolla.</title>
        <authorList>
            <person name="Thiel T."/>
            <person name="Pratte B."/>
        </authorList>
    </citation>
    <scope>NUCLEOTIDE SEQUENCE [LARGE SCALE GENOMIC DNA]</scope>
    <source>
        <strain evidence="2 3">N2B</strain>
    </source>
</reference>
<dbReference type="InterPro" id="IPR001173">
    <property type="entry name" value="Glyco_trans_2-like"/>
</dbReference>
<dbReference type="InterPro" id="IPR029044">
    <property type="entry name" value="Nucleotide-diphossugar_trans"/>
</dbReference>
<dbReference type="Proteomes" id="UP000570851">
    <property type="component" value="Unassembled WGS sequence"/>
</dbReference>
<comment type="caution">
    <text evidence="2">The sequence shown here is derived from an EMBL/GenBank/DDBJ whole genome shotgun (WGS) entry which is preliminary data.</text>
</comment>
<evidence type="ECO:0000259" key="1">
    <source>
        <dbReference type="Pfam" id="PF00535"/>
    </source>
</evidence>
<feature type="domain" description="Glycosyltransferase 2-like" evidence="1">
    <location>
        <begin position="13"/>
        <end position="142"/>
    </location>
</feature>
<evidence type="ECO:0000313" key="3">
    <source>
        <dbReference type="Proteomes" id="UP000570851"/>
    </source>
</evidence>
<dbReference type="CDD" id="cd00761">
    <property type="entry name" value="Glyco_tranf_GTA_type"/>
    <property type="match status" value="1"/>
</dbReference>
<gene>
    <name evidence="2" type="ORF">GNE12_03615</name>
</gene>
<evidence type="ECO:0000313" key="2">
    <source>
        <dbReference type="EMBL" id="MBC1301000.1"/>
    </source>
</evidence>